<dbReference type="GO" id="GO:0005886">
    <property type="term" value="C:plasma membrane"/>
    <property type="evidence" value="ECO:0007669"/>
    <property type="project" value="UniProtKB-SubCell"/>
</dbReference>
<evidence type="ECO:0000256" key="1">
    <source>
        <dbReference type="ARBA" id="ARBA00004651"/>
    </source>
</evidence>
<dbReference type="GO" id="GO:0071555">
    <property type="term" value="P:cell wall organization"/>
    <property type="evidence" value="ECO:0007669"/>
    <property type="project" value="TreeGrafter"/>
</dbReference>
<feature type="transmembrane region" description="Helical" evidence="8">
    <location>
        <begin position="260"/>
        <end position="282"/>
    </location>
</feature>
<feature type="transmembrane region" description="Helical" evidence="8">
    <location>
        <begin position="39"/>
        <end position="57"/>
    </location>
</feature>
<feature type="transmembrane region" description="Helical" evidence="8">
    <location>
        <begin position="63"/>
        <end position="79"/>
    </location>
</feature>
<evidence type="ECO:0000256" key="3">
    <source>
        <dbReference type="ARBA" id="ARBA00022679"/>
    </source>
</evidence>
<comment type="caution">
    <text evidence="9">The sequence shown here is derived from an EMBL/GenBank/DDBJ whole genome shotgun (WGS) entry which is preliminary data.</text>
</comment>
<feature type="transmembrane region" description="Helical" evidence="8">
    <location>
        <begin position="288"/>
        <end position="306"/>
    </location>
</feature>
<dbReference type="Proteomes" id="UP000240971">
    <property type="component" value="Unassembled WGS sequence"/>
</dbReference>
<sequence>MIYLVLIVLFFLLMFGYFRVADKYNIVDKPNERSSHSSITIRGGGIIFIVAALVALVWHFNEYWLPVAGIIMVGIISFLDDIFTLSNRIRIVFHMMAVTCMFVYLSVFSNFPVYGVICLYILAIGIINAYNFMDGINGITGIYSLVVLLSLQMINIQVMPFIQPDMVWLPILACIVFLFFNFRTKAICFAGDVGSVTIAFWIITLLLDLILTSGNWIYILFLAVYGVDAILTIVHRLLLKQNIFKAHRSHFYQILANDRKVSHLVISTAYGVMQMAINLLVIYSNWNATLTFVVICAPLTVIYISLKNKLMIKTVAL</sequence>
<keyword evidence="2" id="KW-1003">Cell membrane</keyword>
<feature type="binding site" evidence="7">
    <location>
        <position position="192"/>
    </location>
    <ligand>
        <name>Mg(2+)</name>
        <dbReference type="ChEBI" id="CHEBI:18420"/>
    </ligand>
</feature>
<comment type="cofactor">
    <cofactor evidence="7">
        <name>Mg(2+)</name>
        <dbReference type="ChEBI" id="CHEBI:18420"/>
    </cofactor>
</comment>
<dbReference type="CDD" id="cd06854">
    <property type="entry name" value="GT_WbpL_WbcO_like"/>
    <property type="match status" value="1"/>
</dbReference>
<dbReference type="Pfam" id="PF00953">
    <property type="entry name" value="Glycos_transf_4"/>
    <property type="match status" value="1"/>
</dbReference>
<dbReference type="PANTHER" id="PTHR22926">
    <property type="entry name" value="PHOSPHO-N-ACETYLMURAMOYL-PENTAPEPTIDE-TRANSFERASE"/>
    <property type="match status" value="1"/>
</dbReference>
<feature type="binding site" evidence="7">
    <location>
        <position position="131"/>
    </location>
    <ligand>
        <name>Mg(2+)</name>
        <dbReference type="ChEBI" id="CHEBI:18420"/>
    </ligand>
</feature>
<evidence type="ECO:0000256" key="7">
    <source>
        <dbReference type="PIRSR" id="PIRSR600715-1"/>
    </source>
</evidence>
<dbReference type="GO" id="GO:0009103">
    <property type="term" value="P:lipopolysaccharide biosynthetic process"/>
    <property type="evidence" value="ECO:0007669"/>
    <property type="project" value="TreeGrafter"/>
</dbReference>
<feature type="transmembrane region" description="Helical" evidence="8">
    <location>
        <begin position="216"/>
        <end position="239"/>
    </location>
</feature>
<dbReference type="InterPro" id="IPR000715">
    <property type="entry name" value="Glycosyl_transferase_4"/>
</dbReference>
<feature type="transmembrane region" description="Helical" evidence="8">
    <location>
        <begin position="91"/>
        <end position="107"/>
    </location>
</feature>
<feature type="transmembrane region" description="Helical" evidence="8">
    <location>
        <begin position="189"/>
        <end position="210"/>
    </location>
</feature>
<name>A0A2P8HFB2_CHINA</name>
<gene>
    <name evidence="9" type="ORF">CLV51_105279</name>
</gene>
<keyword evidence="4 8" id="KW-0812">Transmembrane</keyword>
<dbReference type="AlphaFoldDB" id="A0A2P8HFB2"/>
<dbReference type="PANTHER" id="PTHR22926:SF3">
    <property type="entry name" value="UNDECAPRENYL-PHOSPHATE ALPHA-N-ACETYLGLUCOSAMINYL 1-PHOSPHATE TRANSFERASE"/>
    <property type="match status" value="1"/>
</dbReference>
<organism evidence="9 10">
    <name type="scientific">Chitinophaga niastensis</name>
    <dbReference type="NCBI Taxonomy" id="536980"/>
    <lineage>
        <taxon>Bacteria</taxon>
        <taxon>Pseudomonadati</taxon>
        <taxon>Bacteroidota</taxon>
        <taxon>Chitinophagia</taxon>
        <taxon>Chitinophagales</taxon>
        <taxon>Chitinophagaceae</taxon>
        <taxon>Chitinophaga</taxon>
    </lineage>
</organism>
<dbReference type="GO" id="GO:0044038">
    <property type="term" value="P:cell wall macromolecule biosynthetic process"/>
    <property type="evidence" value="ECO:0007669"/>
    <property type="project" value="TreeGrafter"/>
</dbReference>
<reference evidence="9 10" key="1">
    <citation type="submission" date="2018-03" db="EMBL/GenBank/DDBJ databases">
        <title>Genomic Encyclopedia of Archaeal and Bacterial Type Strains, Phase II (KMG-II): from individual species to whole genera.</title>
        <authorList>
            <person name="Goeker M."/>
        </authorList>
    </citation>
    <scope>NUCLEOTIDE SEQUENCE [LARGE SCALE GENOMIC DNA]</scope>
    <source>
        <strain evidence="9 10">DSM 24859</strain>
    </source>
</reference>
<evidence type="ECO:0000256" key="4">
    <source>
        <dbReference type="ARBA" id="ARBA00022692"/>
    </source>
</evidence>
<dbReference type="EMBL" id="PYAW01000005">
    <property type="protein sequence ID" value="PSL44906.1"/>
    <property type="molecule type" value="Genomic_DNA"/>
</dbReference>
<dbReference type="OrthoDB" id="9783652at2"/>
<keyword evidence="6 8" id="KW-0472">Membrane</keyword>
<keyword evidence="7" id="KW-0479">Metal-binding</keyword>
<dbReference type="RefSeq" id="WP_106530332.1">
    <property type="nucleotide sequence ID" value="NZ_PYAW01000005.1"/>
</dbReference>
<feature type="transmembrane region" description="Helical" evidence="8">
    <location>
        <begin position="166"/>
        <end position="182"/>
    </location>
</feature>
<dbReference type="GO" id="GO:0046872">
    <property type="term" value="F:metal ion binding"/>
    <property type="evidence" value="ECO:0007669"/>
    <property type="project" value="UniProtKB-KW"/>
</dbReference>
<accession>A0A2P8HFB2</accession>
<proteinExistence type="predicted"/>
<keyword evidence="10" id="KW-1185">Reference proteome</keyword>
<keyword evidence="5 8" id="KW-1133">Transmembrane helix</keyword>
<evidence type="ECO:0000256" key="5">
    <source>
        <dbReference type="ARBA" id="ARBA00022989"/>
    </source>
</evidence>
<feature type="transmembrane region" description="Helical" evidence="8">
    <location>
        <begin position="6"/>
        <end position="27"/>
    </location>
</feature>
<keyword evidence="3 9" id="KW-0808">Transferase</keyword>
<evidence type="ECO:0000256" key="6">
    <source>
        <dbReference type="ARBA" id="ARBA00023136"/>
    </source>
</evidence>
<dbReference type="GO" id="GO:0016780">
    <property type="term" value="F:phosphotransferase activity, for other substituted phosphate groups"/>
    <property type="evidence" value="ECO:0007669"/>
    <property type="project" value="InterPro"/>
</dbReference>
<comment type="subcellular location">
    <subcellularLocation>
        <location evidence="1">Cell membrane</location>
        <topology evidence="1">Multi-pass membrane protein</topology>
    </subcellularLocation>
</comment>
<feature type="transmembrane region" description="Helical" evidence="8">
    <location>
        <begin position="113"/>
        <end position="130"/>
    </location>
</feature>
<evidence type="ECO:0000313" key="10">
    <source>
        <dbReference type="Proteomes" id="UP000240971"/>
    </source>
</evidence>
<keyword evidence="7" id="KW-0460">Magnesium</keyword>
<feature type="transmembrane region" description="Helical" evidence="8">
    <location>
        <begin position="142"/>
        <end position="160"/>
    </location>
</feature>
<evidence type="ECO:0000256" key="2">
    <source>
        <dbReference type="ARBA" id="ARBA00022475"/>
    </source>
</evidence>
<evidence type="ECO:0000313" key="9">
    <source>
        <dbReference type="EMBL" id="PSL44906.1"/>
    </source>
</evidence>
<protein>
    <submittedName>
        <fullName evidence="9">UDP-N-acetylmuramyl pentapeptide phosphotransferase/UDP-N-acetylglucosamine-1-phosphate transferase</fullName>
    </submittedName>
</protein>
<evidence type="ECO:0000256" key="8">
    <source>
        <dbReference type="SAM" id="Phobius"/>
    </source>
</evidence>